<proteinExistence type="predicted"/>
<accession>A0ABV8ELG4</accession>
<name>A0ABV8ELG4_9BACT</name>
<organism evidence="1 2">
    <name type="scientific">Belliella kenyensis</name>
    <dbReference type="NCBI Taxonomy" id="1472724"/>
    <lineage>
        <taxon>Bacteria</taxon>
        <taxon>Pseudomonadati</taxon>
        <taxon>Bacteroidota</taxon>
        <taxon>Cytophagia</taxon>
        <taxon>Cytophagales</taxon>
        <taxon>Cyclobacteriaceae</taxon>
        <taxon>Belliella</taxon>
    </lineage>
</organism>
<gene>
    <name evidence="1" type="ORF">ACFOUP_06635</name>
</gene>
<dbReference type="EMBL" id="JBHSAV010000017">
    <property type="protein sequence ID" value="MFC3976045.1"/>
    <property type="molecule type" value="Genomic_DNA"/>
</dbReference>
<protein>
    <submittedName>
        <fullName evidence="1">Uncharacterized protein</fullName>
    </submittedName>
</protein>
<comment type="caution">
    <text evidence="1">The sequence shown here is derived from an EMBL/GenBank/DDBJ whole genome shotgun (WGS) entry which is preliminary data.</text>
</comment>
<dbReference type="RefSeq" id="WP_241292853.1">
    <property type="nucleotide sequence ID" value="NZ_JAKZGR010000004.1"/>
</dbReference>
<evidence type="ECO:0000313" key="1">
    <source>
        <dbReference type="EMBL" id="MFC3976045.1"/>
    </source>
</evidence>
<keyword evidence="2" id="KW-1185">Reference proteome</keyword>
<sequence length="143" mass="16938">MNVIPYNLERTYRSISDKLPGHPIFFFKCEDTLLDVQDTIMGTSERPHQVLISSFEPQTLEIQNWQKPIYGFQSNFTIIHPIPRILTHPNNSSWFYMPIIRDDISSHIDTVTIFRKVNDLLILEYIFNLTGFDRTLNFRPKTY</sequence>
<reference evidence="2" key="1">
    <citation type="journal article" date="2019" name="Int. J. Syst. Evol. Microbiol.">
        <title>The Global Catalogue of Microorganisms (GCM) 10K type strain sequencing project: providing services to taxonomists for standard genome sequencing and annotation.</title>
        <authorList>
            <consortium name="The Broad Institute Genomics Platform"/>
            <consortium name="The Broad Institute Genome Sequencing Center for Infectious Disease"/>
            <person name="Wu L."/>
            <person name="Ma J."/>
        </authorList>
    </citation>
    <scope>NUCLEOTIDE SEQUENCE [LARGE SCALE GENOMIC DNA]</scope>
    <source>
        <strain evidence="2">CECT 8551</strain>
    </source>
</reference>
<evidence type="ECO:0000313" key="2">
    <source>
        <dbReference type="Proteomes" id="UP001595766"/>
    </source>
</evidence>
<dbReference type="Proteomes" id="UP001595766">
    <property type="component" value="Unassembled WGS sequence"/>
</dbReference>